<proteinExistence type="predicted"/>
<protein>
    <submittedName>
        <fullName evidence="1">Uncharacterized protein</fullName>
    </submittedName>
</protein>
<gene>
    <name evidence="1" type="ORF">G8E00_14050</name>
</gene>
<dbReference type="Proteomes" id="UP000502297">
    <property type="component" value="Chromosome"/>
</dbReference>
<evidence type="ECO:0000313" key="1">
    <source>
        <dbReference type="EMBL" id="QIO06975.1"/>
    </source>
</evidence>
<accession>A0A6G8RYN3</accession>
<organism evidence="1 2">
    <name type="scientific">Acinetobacter shaoyimingii</name>
    <dbReference type="NCBI Taxonomy" id="2715164"/>
    <lineage>
        <taxon>Bacteria</taxon>
        <taxon>Pseudomonadati</taxon>
        <taxon>Pseudomonadota</taxon>
        <taxon>Gammaproteobacteria</taxon>
        <taxon>Moraxellales</taxon>
        <taxon>Moraxellaceae</taxon>
        <taxon>Acinetobacter</taxon>
    </lineage>
</organism>
<dbReference type="EMBL" id="CP049801">
    <property type="protein sequence ID" value="QIO06975.1"/>
    <property type="molecule type" value="Genomic_DNA"/>
</dbReference>
<keyword evidence="2" id="KW-1185">Reference proteome</keyword>
<dbReference type="KEGG" id="asha:G8E00_14050"/>
<dbReference type="RefSeq" id="WP_166225571.1">
    <property type="nucleotide sequence ID" value="NZ_CP049801.1"/>
</dbReference>
<reference evidence="1 2" key="1">
    <citation type="submission" date="2020-03" db="EMBL/GenBank/DDBJ databases">
        <authorList>
            <person name="Zhu W."/>
        </authorList>
    </citation>
    <scope>NUCLEOTIDE SEQUENCE [LARGE SCALE GENOMIC DNA]</scope>
    <source>
        <strain evidence="1 2">323-1</strain>
    </source>
</reference>
<dbReference type="AlphaFoldDB" id="A0A6G8RYN3"/>
<evidence type="ECO:0000313" key="2">
    <source>
        <dbReference type="Proteomes" id="UP000502297"/>
    </source>
</evidence>
<name>A0A6G8RYN3_9GAMM</name>
<sequence>MRKIKYEDHLESLGLCECLIPLIQFEVKQGNKIMGYDTNGGWPEKGSHLIYLRQQLHLKHPDFPQHPNVNAMINRDIHCNWKTDAYCNFHHHLIIG</sequence>